<dbReference type="InterPro" id="IPR051540">
    <property type="entry name" value="S-2-haloacid_dehalogenase"/>
</dbReference>
<gene>
    <name evidence="2" type="ORF">IU470_25810</name>
</gene>
<keyword evidence="1 2" id="KW-0378">Hydrolase</keyword>
<reference evidence="2 3" key="1">
    <citation type="submission" date="2020-10" db="EMBL/GenBank/DDBJ databases">
        <title>Identification of Nocardia species via Next-generation sequencing and recognition of intraspecies genetic diversity.</title>
        <authorList>
            <person name="Li P."/>
            <person name="Li P."/>
            <person name="Lu B."/>
        </authorList>
    </citation>
    <scope>NUCLEOTIDE SEQUENCE [LARGE SCALE GENOMIC DNA]</scope>
    <source>
        <strain evidence="2 3">N-11</strain>
    </source>
</reference>
<dbReference type="Pfam" id="PF00702">
    <property type="entry name" value="Hydrolase"/>
    <property type="match status" value="1"/>
</dbReference>
<evidence type="ECO:0000313" key="2">
    <source>
        <dbReference type="EMBL" id="MBF6228510.1"/>
    </source>
</evidence>
<protein>
    <submittedName>
        <fullName evidence="2">HAD family hydrolase</fullName>
    </submittedName>
</protein>
<proteinExistence type="predicted"/>
<dbReference type="InterPro" id="IPR023214">
    <property type="entry name" value="HAD_sf"/>
</dbReference>
<comment type="caution">
    <text evidence="2">The sequence shown here is derived from an EMBL/GenBank/DDBJ whole genome shotgun (WGS) entry which is preliminary data.</text>
</comment>
<name>A0ABS0CDS9_9NOCA</name>
<dbReference type="InterPro" id="IPR006439">
    <property type="entry name" value="HAD-SF_hydro_IA"/>
</dbReference>
<dbReference type="InterPro" id="IPR036412">
    <property type="entry name" value="HAD-like_sf"/>
</dbReference>
<dbReference type="EMBL" id="JADLRE010000023">
    <property type="protein sequence ID" value="MBF6228510.1"/>
    <property type="molecule type" value="Genomic_DNA"/>
</dbReference>
<dbReference type="Proteomes" id="UP000807309">
    <property type="component" value="Unassembled WGS sequence"/>
</dbReference>
<dbReference type="GO" id="GO:0016787">
    <property type="term" value="F:hydrolase activity"/>
    <property type="evidence" value="ECO:0007669"/>
    <property type="project" value="UniProtKB-KW"/>
</dbReference>
<accession>A0ABS0CDS9</accession>
<evidence type="ECO:0000256" key="1">
    <source>
        <dbReference type="ARBA" id="ARBA00022801"/>
    </source>
</evidence>
<organism evidence="2 3">
    <name type="scientific">Nocardia abscessus</name>
    <dbReference type="NCBI Taxonomy" id="120957"/>
    <lineage>
        <taxon>Bacteria</taxon>
        <taxon>Bacillati</taxon>
        <taxon>Actinomycetota</taxon>
        <taxon>Actinomycetes</taxon>
        <taxon>Mycobacteriales</taxon>
        <taxon>Nocardiaceae</taxon>
        <taxon>Nocardia</taxon>
    </lineage>
</organism>
<keyword evidence="3" id="KW-1185">Reference proteome</keyword>
<dbReference type="SUPFAM" id="SSF56784">
    <property type="entry name" value="HAD-like"/>
    <property type="match status" value="1"/>
</dbReference>
<dbReference type="PANTHER" id="PTHR43316">
    <property type="entry name" value="HYDROLASE, HALOACID DELAHOGENASE-RELATED"/>
    <property type="match status" value="1"/>
</dbReference>
<dbReference type="Gene3D" id="3.40.50.1000">
    <property type="entry name" value="HAD superfamily/HAD-like"/>
    <property type="match status" value="1"/>
</dbReference>
<evidence type="ECO:0000313" key="3">
    <source>
        <dbReference type="Proteomes" id="UP000807309"/>
    </source>
</evidence>
<sequence length="223" mass="23898">MFGTLVPLPDAQVRLRRRRELAHRLGCDADAFIDAYTRTKATRLAGGFGSVRGALDAVAHLAGGRPADSAVIEAERELLSWTRSDLSLAPERGRFLAGLRSSGMRLGLVSDCEVEVAEVLFDMPLAQYFDAVTLSCATGVRKPEAAQYEHCAGQLGVEVARCLFVGDGGSRELWGAERAGAKPIHFCDDGLNPSMRRGQWPGHRADSLAALSMTINVCAMGAP</sequence>
<dbReference type="NCBIfam" id="TIGR01549">
    <property type="entry name" value="HAD-SF-IA-v1"/>
    <property type="match status" value="1"/>
</dbReference>